<comment type="caution">
    <text evidence="4">The sequence shown here is derived from an EMBL/GenBank/DDBJ whole genome shotgun (WGS) entry which is preliminary data.</text>
</comment>
<evidence type="ECO:0000256" key="1">
    <source>
        <dbReference type="ARBA" id="ARBA00008645"/>
    </source>
</evidence>
<dbReference type="InterPro" id="IPR050266">
    <property type="entry name" value="AB_hydrolase_sf"/>
</dbReference>
<evidence type="ECO:0000259" key="3">
    <source>
        <dbReference type="Pfam" id="PF00561"/>
    </source>
</evidence>
<protein>
    <recommendedName>
        <fullName evidence="3">AB hydrolase-1 domain-containing protein</fullName>
    </recommendedName>
</protein>
<name>A0ABD0YP66_9HEMI</name>
<dbReference type="EMBL" id="JBFDAA010000004">
    <property type="protein sequence ID" value="KAL1137778.1"/>
    <property type="molecule type" value="Genomic_DNA"/>
</dbReference>
<dbReference type="Pfam" id="PF00561">
    <property type="entry name" value="Abhydrolase_1"/>
    <property type="match status" value="1"/>
</dbReference>
<evidence type="ECO:0000256" key="2">
    <source>
        <dbReference type="ARBA" id="ARBA00022801"/>
    </source>
</evidence>
<keyword evidence="2" id="KW-0378">Hydrolase</keyword>
<dbReference type="Proteomes" id="UP001558652">
    <property type="component" value="Unassembled WGS sequence"/>
</dbReference>
<dbReference type="InterPro" id="IPR029058">
    <property type="entry name" value="AB_hydrolase_fold"/>
</dbReference>
<evidence type="ECO:0000313" key="4">
    <source>
        <dbReference type="EMBL" id="KAL1137778.1"/>
    </source>
</evidence>
<sequence length="300" mass="33804">MPWGYICGKWWGPQNKQPILFLHGWQDNAGSFDRLIPLLPTDLSILCIDFPGHGFSSHLPKGDFYYLFWNGLIIVRRIVKYFGWEKVSIVGHSLGGAVGFLYAASFPEEVEKLVSLDIACPRVTSPKVLAAQCGDSINRYLKYETLTDESLPSYMYDEMVNVALDGYKGSVSREGIEVLLKRGMKPVEGKEGYYYFSRDVRLKAAGLAMPSLDIVLEFAGRITCDYLNIKAKEGLKFDNPEIYYEVLDHIKKSSRSFSFHEVPGTHHIHLNNPEKIAGILADFLTGNCTNNSCHPDNIVH</sequence>
<dbReference type="Gene3D" id="3.40.50.1820">
    <property type="entry name" value="alpha/beta hydrolase"/>
    <property type="match status" value="1"/>
</dbReference>
<dbReference type="InterPro" id="IPR000073">
    <property type="entry name" value="AB_hydrolase_1"/>
</dbReference>
<comment type="similarity">
    <text evidence="1">Belongs to the AB hydrolase superfamily.</text>
</comment>
<organism evidence="4 5">
    <name type="scientific">Ranatra chinensis</name>
    <dbReference type="NCBI Taxonomy" id="642074"/>
    <lineage>
        <taxon>Eukaryota</taxon>
        <taxon>Metazoa</taxon>
        <taxon>Ecdysozoa</taxon>
        <taxon>Arthropoda</taxon>
        <taxon>Hexapoda</taxon>
        <taxon>Insecta</taxon>
        <taxon>Pterygota</taxon>
        <taxon>Neoptera</taxon>
        <taxon>Paraneoptera</taxon>
        <taxon>Hemiptera</taxon>
        <taxon>Heteroptera</taxon>
        <taxon>Panheteroptera</taxon>
        <taxon>Nepomorpha</taxon>
        <taxon>Nepidae</taxon>
        <taxon>Ranatrinae</taxon>
        <taxon>Ranatra</taxon>
    </lineage>
</organism>
<dbReference type="PANTHER" id="PTHR43798:SF14">
    <property type="entry name" value="SERINE HYDROLASE-LIKE PROTEIN DDB_G0286239"/>
    <property type="match status" value="1"/>
</dbReference>
<dbReference type="SUPFAM" id="SSF53474">
    <property type="entry name" value="alpha/beta-Hydrolases"/>
    <property type="match status" value="1"/>
</dbReference>
<gene>
    <name evidence="4" type="ORF">AAG570_009474</name>
</gene>
<keyword evidence="5" id="KW-1185">Reference proteome</keyword>
<reference evidence="4 5" key="1">
    <citation type="submission" date="2024-07" db="EMBL/GenBank/DDBJ databases">
        <title>Chromosome-level genome assembly of the water stick insect Ranatra chinensis (Heteroptera: Nepidae).</title>
        <authorList>
            <person name="Liu X."/>
        </authorList>
    </citation>
    <scope>NUCLEOTIDE SEQUENCE [LARGE SCALE GENOMIC DNA]</scope>
    <source>
        <strain evidence="4">Cailab_2021Rc</strain>
        <tissue evidence="4">Muscle</tissue>
    </source>
</reference>
<dbReference type="PANTHER" id="PTHR43798">
    <property type="entry name" value="MONOACYLGLYCEROL LIPASE"/>
    <property type="match status" value="1"/>
</dbReference>
<feature type="domain" description="AB hydrolase-1" evidence="3">
    <location>
        <begin position="18"/>
        <end position="120"/>
    </location>
</feature>
<dbReference type="AlphaFoldDB" id="A0ABD0YP66"/>
<proteinExistence type="inferred from homology"/>
<dbReference type="PRINTS" id="PR00111">
    <property type="entry name" value="ABHYDROLASE"/>
</dbReference>
<accession>A0ABD0YP66</accession>
<dbReference type="GO" id="GO:0016787">
    <property type="term" value="F:hydrolase activity"/>
    <property type="evidence" value="ECO:0007669"/>
    <property type="project" value="UniProtKB-KW"/>
</dbReference>
<evidence type="ECO:0000313" key="5">
    <source>
        <dbReference type="Proteomes" id="UP001558652"/>
    </source>
</evidence>